<evidence type="ECO:0000313" key="1">
    <source>
        <dbReference type="EMBL" id="TAJ44891.1"/>
    </source>
</evidence>
<dbReference type="Proteomes" id="UP000292580">
    <property type="component" value="Unassembled WGS sequence"/>
</dbReference>
<accession>A0A483CRR0</accession>
<gene>
    <name evidence="1" type="ORF">CUJ86_06305</name>
</gene>
<dbReference type="CDD" id="cd19067">
    <property type="entry name" value="PfuEndoQ-like"/>
    <property type="match status" value="1"/>
</dbReference>
<protein>
    <submittedName>
        <fullName evidence="1">Histidinol-phosphatase</fullName>
    </submittedName>
</protein>
<dbReference type="Gene3D" id="3.20.20.140">
    <property type="entry name" value="Metal-dependent hydrolases"/>
    <property type="match status" value="1"/>
</dbReference>
<keyword evidence="2" id="KW-1185">Reference proteome</keyword>
<organism evidence="1 2">
    <name type="scientific">Methanofollis fontis</name>
    <dbReference type="NCBI Taxonomy" id="2052832"/>
    <lineage>
        <taxon>Archaea</taxon>
        <taxon>Methanobacteriati</taxon>
        <taxon>Methanobacteriota</taxon>
        <taxon>Stenosarchaea group</taxon>
        <taxon>Methanomicrobia</taxon>
        <taxon>Methanomicrobiales</taxon>
        <taxon>Methanomicrobiaceae</taxon>
        <taxon>Methanofollis</taxon>
    </lineage>
</organism>
<dbReference type="EMBL" id="PGCL01000002">
    <property type="protein sequence ID" value="TAJ44891.1"/>
    <property type="molecule type" value="Genomic_DNA"/>
</dbReference>
<dbReference type="OrthoDB" id="114814at2157"/>
<proteinExistence type="predicted"/>
<dbReference type="SUPFAM" id="SSF89550">
    <property type="entry name" value="PHP domain-like"/>
    <property type="match status" value="1"/>
</dbReference>
<comment type="caution">
    <text evidence="1">The sequence shown here is derived from an EMBL/GenBank/DDBJ whole genome shotgun (WGS) entry which is preliminary data.</text>
</comment>
<sequence>MNFFADLHIHSPFSMATSPSLAPETVCDAAEMKGLSVVGSGDALHPKWRHAWENFENQTSVVVLPTAEVEGAGRIHHLILMEDFSCFEELATIFSPHSRDLLNGGRPHLRLDGQEIAAAVHDLGGLIGPAHAFTPWTSLYASHDSVASCYGDEAIDFLELGLSADSSYGSGIAELQDVVFLSNSDAHSAHPAKIGREFNQIRLKNLSPGAAFDAVRRGNVSMNAGFFPEEGKYNRTACTRCYRHYHLDEAERAGWRCPEDGGQIKKGVADRAAELGGMGDPAERPPYYHIIPLCEIIRVVTGASSTLTRKVDQRYRRILEFLGPEIPVLVETAIDEIATVDPEVAAAVGAFRAGTVHLVPGGGGRYGTFTLP</sequence>
<dbReference type="AlphaFoldDB" id="A0A483CRR0"/>
<dbReference type="PANTHER" id="PTHR40084">
    <property type="entry name" value="PHOSPHOHYDROLASE, PHP FAMILY"/>
    <property type="match status" value="1"/>
</dbReference>
<dbReference type="PANTHER" id="PTHR40084:SF1">
    <property type="entry name" value="PHOSPHOTRANSFERASE"/>
    <property type="match status" value="1"/>
</dbReference>
<dbReference type="InterPro" id="IPR016195">
    <property type="entry name" value="Pol/histidinol_Pase-like"/>
</dbReference>
<evidence type="ECO:0000313" key="2">
    <source>
        <dbReference type="Proteomes" id="UP000292580"/>
    </source>
</evidence>
<name>A0A483CRR0_9EURY</name>
<reference evidence="1 2" key="1">
    <citation type="submission" date="2017-11" db="EMBL/GenBank/DDBJ databases">
        <title>Isolation and Characterization of Methanofollis Species from Methane Seep Offshore SW Taiwan.</title>
        <authorList>
            <person name="Teng N.-H."/>
            <person name="Lai M.-C."/>
            <person name="Chen S.-C."/>
        </authorList>
    </citation>
    <scope>NUCLEOTIDE SEQUENCE [LARGE SCALE GENOMIC DNA]</scope>
    <source>
        <strain evidence="1 2">FWC-SCC2</strain>
    </source>
</reference>